<protein>
    <submittedName>
        <fullName evidence="1">Uncharacterized protein</fullName>
    </submittedName>
</protein>
<evidence type="ECO:0000313" key="1">
    <source>
        <dbReference type="EMBL" id="CAE7903695.1"/>
    </source>
</evidence>
<comment type="caution">
    <text evidence="1">The sequence shown here is derived from an EMBL/GenBank/DDBJ whole genome shotgun (WGS) entry which is preliminary data.</text>
</comment>
<proteinExistence type="predicted"/>
<feature type="non-terminal residue" evidence="1">
    <location>
        <position position="1"/>
    </location>
</feature>
<dbReference type="AlphaFoldDB" id="A0A813BFL8"/>
<organism evidence="1 2">
    <name type="scientific">Symbiodinium necroappetens</name>
    <dbReference type="NCBI Taxonomy" id="1628268"/>
    <lineage>
        <taxon>Eukaryota</taxon>
        <taxon>Sar</taxon>
        <taxon>Alveolata</taxon>
        <taxon>Dinophyceae</taxon>
        <taxon>Suessiales</taxon>
        <taxon>Symbiodiniaceae</taxon>
        <taxon>Symbiodinium</taxon>
    </lineage>
</organism>
<gene>
    <name evidence="1" type="ORF">SNEC2469_LOCUS30521</name>
</gene>
<name>A0A813BFL8_9DINO</name>
<dbReference type="EMBL" id="CAJNJA010071368">
    <property type="protein sequence ID" value="CAE7903695.1"/>
    <property type="molecule type" value="Genomic_DNA"/>
</dbReference>
<dbReference type="Proteomes" id="UP000601435">
    <property type="component" value="Unassembled WGS sequence"/>
</dbReference>
<keyword evidence="2" id="KW-1185">Reference proteome</keyword>
<sequence>LGNFSDELAPHYGVEWVGLAPKMYSLSKTEGESKERAKGIPKSERKKLDHELYRTILECGGEHKVEFRRLGCRHHVNEVVEIRKRGLTALNTKTWQLDAHRSRPLGHFKNNDVWAACWTALQRGRCGFDERSDVAAFHLMNHILGFVDGEVGFLRREMTRDGQFKGKLFNTRYLRSS</sequence>
<accession>A0A813BFL8</accession>
<reference evidence="1" key="1">
    <citation type="submission" date="2021-02" db="EMBL/GenBank/DDBJ databases">
        <authorList>
            <person name="Dougan E. K."/>
            <person name="Rhodes N."/>
            <person name="Thang M."/>
            <person name="Chan C."/>
        </authorList>
    </citation>
    <scope>NUCLEOTIDE SEQUENCE</scope>
</reference>
<dbReference type="OrthoDB" id="413774at2759"/>
<evidence type="ECO:0000313" key="2">
    <source>
        <dbReference type="Proteomes" id="UP000601435"/>
    </source>
</evidence>